<accession>A0A6L2KKA5</accession>
<name>A0A6L2KKA5_TANCI</name>
<gene>
    <name evidence="1" type="ORF">Tci_021866</name>
</gene>
<reference evidence="1" key="1">
    <citation type="journal article" date="2019" name="Sci. Rep.">
        <title>Draft genome of Tanacetum cinerariifolium, the natural source of mosquito coil.</title>
        <authorList>
            <person name="Yamashiro T."/>
            <person name="Shiraishi A."/>
            <person name="Satake H."/>
            <person name="Nakayama K."/>
        </authorList>
    </citation>
    <scope>NUCLEOTIDE SEQUENCE</scope>
</reference>
<dbReference type="Pfam" id="PF14223">
    <property type="entry name" value="Retrotran_gag_2"/>
    <property type="match status" value="1"/>
</dbReference>
<dbReference type="EMBL" id="BKCJ010002631">
    <property type="protein sequence ID" value="GEU49888.1"/>
    <property type="molecule type" value="Genomic_DNA"/>
</dbReference>
<evidence type="ECO:0000313" key="1">
    <source>
        <dbReference type="EMBL" id="GEU49888.1"/>
    </source>
</evidence>
<protein>
    <recommendedName>
        <fullName evidence="2">Integrase, catalytic region, zinc finger, CCHC-type, peptidase aspartic, catalytic</fullName>
    </recommendedName>
</protein>
<evidence type="ECO:0008006" key="2">
    <source>
        <dbReference type="Google" id="ProtNLM"/>
    </source>
</evidence>
<sequence>MSQDVLTVGSTMRIPLLYQGEYSQWSERFMNYLIEQTDGEAMINSIKNGDQPLPRVTQVSIAGTSSTEQPHLKDKSMWFDQEKKIQKIDCLARSLLIQGLPNDIYSLIYSNKTTKYLWDALARHMLGSKYGEQDKKATVLYEYETFKAIEGELLLDTYIHYLQVINDLKKGGYSKENCELDFKFLNNLDSDQKINANMVFIAQIKKVLSDLKASSSSADDKIAENDYEDVAKLINQMIKEFDYKIAKYQKYLFTYCTKNGILQDSSEPSNDNTNVVNALQEPFIVKQDPGENFSQSPPQINHHCCYGCGDLLEDIFYHQCTCELCGKGAHYGYNFPPNVPIIPNPGPFNNQTIDELPQTVPSFDPTCYFKDGNSFTYDSTSNLVHDSPNVFNPPPDPHEAYQCQTRNKDYYHEQNSCYDPNSFGFDQFQPPQYTVNHLIFNAQNNLFNSQNKLMEQLTSMCDMILACYDDDDDEDYTIAISPKEPDNSLSMGDEHLDTISATKSDEFIKSSVENLVPNPNPHHFNAESNLIESMLNLDSMIISSSLKIDSLFDEFAGELTLLKSIPPEINETDCDPEEETRLIKRLLYDNSSPHLPEEFIFENSNTAFESFSPSPILVEDSDSLMEEIDLSFTLHDPMPPGIDEDDYDS</sequence>
<organism evidence="1">
    <name type="scientific">Tanacetum cinerariifolium</name>
    <name type="common">Dalmatian daisy</name>
    <name type="synonym">Chrysanthemum cinerariifolium</name>
    <dbReference type="NCBI Taxonomy" id="118510"/>
    <lineage>
        <taxon>Eukaryota</taxon>
        <taxon>Viridiplantae</taxon>
        <taxon>Streptophyta</taxon>
        <taxon>Embryophyta</taxon>
        <taxon>Tracheophyta</taxon>
        <taxon>Spermatophyta</taxon>
        <taxon>Magnoliopsida</taxon>
        <taxon>eudicotyledons</taxon>
        <taxon>Gunneridae</taxon>
        <taxon>Pentapetalae</taxon>
        <taxon>asterids</taxon>
        <taxon>campanulids</taxon>
        <taxon>Asterales</taxon>
        <taxon>Asteraceae</taxon>
        <taxon>Asteroideae</taxon>
        <taxon>Anthemideae</taxon>
        <taxon>Anthemidinae</taxon>
        <taxon>Tanacetum</taxon>
    </lineage>
</organism>
<comment type="caution">
    <text evidence="1">The sequence shown here is derived from an EMBL/GenBank/DDBJ whole genome shotgun (WGS) entry which is preliminary data.</text>
</comment>
<dbReference type="AlphaFoldDB" id="A0A6L2KKA5"/>
<proteinExistence type="predicted"/>